<dbReference type="RefSeq" id="WP_162335613.1">
    <property type="nucleotide sequence ID" value="NZ_CP048113.1"/>
</dbReference>
<organism evidence="2 3">
    <name type="scientific">Chitinophaga agri</name>
    <dbReference type="NCBI Taxonomy" id="2703787"/>
    <lineage>
        <taxon>Bacteria</taxon>
        <taxon>Pseudomonadati</taxon>
        <taxon>Bacteroidota</taxon>
        <taxon>Chitinophagia</taxon>
        <taxon>Chitinophagales</taxon>
        <taxon>Chitinophagaceae</taxon>
        <taxon>Chitinophaga</taxon>
    </lineage>
</organism>
<feature type="signal peptide" evidence="1">
    <location>
        <begin position="1"/>
        <end position="25"/>
    </location>
</feature>
<keyword evidence="3" id="KW-1185">Reference proteome</keyword>
<proteinExistence type="predicted"/>
<reference evidence="2 3" key="1">
    <citation type="submission" date="2020-01" db="EMBL/GenBank/DDBJ databases">
        <title>Complete genome sequence of Chitinophaga sp. H33E-04 isolated from quinoa roots.</title>
        <authorList>
            <person name="Weon H.-Y."/>
            <person name="Lee S.A."/>
        </authorList>
    </citation>
    <scope>NUCLEOTIDE SEQUENCE [LARGE SCALE GENOMIC DNA]</scope>
    <source>
        <strain evidence="2 3">H33E-04</strain>
    </source>
</reference>
<evidence type="ECO:0000313" key="3">
    <source>
        <dbReference type="Proteomes" id="UP000476411"/>
    </source>
</evidence>
<gene>
    <name evidence="2" type="ORF">GWR21_31250</name>
</gene>
<evidence type="ECO:0000313" key="2">
    <source>
        <dbReference type="EMBL" id="QHS63897.1"/>
    </source>
</evidence>
<feature type="chain" id="PRO_5025435395" evidence="1">
    <location>
        <begin position="26"/>
        <end position="261"/>
    </location>
</feature>
<name>A0A6B9ZPF3_9BACT</name>
<sequence length="261" mass="29072">MKLKSGYVKMIIPAAILLVAAGAFAAIPSLRSRFSKKEPVTKNRIVITENNEQDKKVLSELSGVLHAMDTVTVITVNGFMDGVDLADSTSNLQSAFCYSRQGNQGYYQLGDNEMISLTDAYIVVANDVKKIFVSPPKTVINPIRMPIQAEVDFLAHESYKVSRRAEGALTRISLTNPTHASYREYTIAFDTLHIVRKSVMRMTDPEALTDPTKDKILTISISNWEVGAVRKDLLRMDRYISRVNGEIVPAARLKGYEIVKD</sequence>
<accession>A0A6B9ZPF3</accession>
<dbReference type="Proteomes" id="UP000476411">
    <property type="component" value="Chromosome"/>
</dbReference>
<dbReference type="AlphaFoldDB" id="A0A6B9ZPF3"/>
<dbReference type="EMBL" id="CP048113">
    <property type="protein sequence ID" value="QHS63897.1"/>
    <property type="molecule type" value="Genomic_DNA"/>
</dbReference>
<evidence type="ECO:0000256" key="1">
    <source>
        <dbReference type="SAM" id="SignalP"/>
    </source>
</evidence>
<dbReference type="KEGG" id="chih:GWR21_31250"/>
<keyword evidence="1" id="KW-0732">Signal</keyword>
<protein>
    <submittedName>
        <fullName evidence="2">Uncharacterized protein</fullName>
    </submittedName>
</protein>